<evidence type="ECO:0000313" key="1">
    <source>
        <dbReference type="EMBL" id="RZU30614.1"/>
    </source>
</evidence>
<reference evidence="1 2" key="1">
    <citation type="submission" date="2019-02" db="EMBL/GenBank/DDBJ databases">
        <title>Sequencing the genomes of 1000 actinobacteria strains.</title>
        <authorList>
            <person name="Klenk H.-P."/>
        </authorList>
    </citation>
    <scope>NUCLEOTIDE SEQUENCE [LARGE SCALE GENOMIC DNA]</scope>
    <source>
        <strain evidence="1 2">DSM 44509</strain>
    </source>
</reference>
<dbReference type="Proteomes" id="UP000292507">
    <property type="component" value="Unassembled WGS sequence"/>
</dbReference>
<organism evidence="1 2">
    <name type="scientific">Blastococcus saxobsidens</name>
    <dbReference type="NCBI Taxonomy" id="138336"/>
    <lineage>
        <taxon>Bacteria</taxon>
        <taxon>Bacillati</taxon>
        <taxon>Actinomycetota</taxon>
        <taxon>Actinomycetes</taxon>
        <taxon>Geodermatophilales</taxon>
        <taxon>Geodermatophilaceae</taxon>
        <taxon>Blastococcus</taxon>
    </lineage>
</organism>
<gene>
    <name evidence="1" type="ORF">BKA19_0234</name>
</gene>
<accession>A0A4Q7Y2M1</accession>
<protein>
    <recommendedName>
        <fullName evidence="3">30S ribosomal protein S27ae</fullName>
    </recommendedName>
</protein>
<name>A0A4Q7Y2M1_9ACTN</name>
<keyword evidence="2" id="KW-1185">Reference proteome</keyword>
<proteinExistence type="predicted"/>
<evidence type="ECO:0000313" key="2">
    <source>
        <dbReference type="Proteomes" id="UP000292507"/>
    </source>
</evidence>
<comment type="caution">
    <text evidence="1">The sequence shown here is derived from an EMBL/GenBank/DDBJ whole genome shotgun (WGS) entry which is preliminary data.</text>
</comment>
<sequence>MPRSIPTITCPYCRTVFVGKVERHGLVRCGKCGKTMKV</sequence>
<dbReference type="EMBL" id="SHKV01000001">
    <property type="protein sequence ID" value="RZU30614.1"/>
    <property type="molecule type" value="Genomic_DNA"/>
</dbReference>
<evidence type="ECO:0008006" key="3">
    <source>
        <dbReference type="Google" id="ProtNLM"/>
    </source>
</evidence>
<dbReference type="AlphaFoldDB" id="A0A4Q7Y2M1"/>